<evidence type="ECO:0000313" key="3">
    <source>
        <dbReference type="EMBL" id="CBX97663.1"/>
    </source>
</evidence>
<feature type="chain" id="PRO_5003192352" evidence="2">
    <location>
        <begin position="29"/>
        <end position="499"/>
    </location>
</feature>
<sequence>MHLPSRQPLALPLPLSLLSLLLLRLTLGRSRLAWAEPWLSRSFYCVLVYIGQSHVPRHLPTHYLTTASLPPEILKSEFSVLTVQMENLQARTRSSSHPIPLSTQTPRQMHAETERPDPMAGSLTGNQPLSLGCLPAYQQRTSVYSTSQSQPQAPSRHTHNCVGIARPCIHSCLARGVCTRSSVGMLIAPATSDIAETSDLPREERETARIHVTLRSRVEHRLCTRDPSTGTCTCLPHAARNACMFHLPNANPWYRTNPIRFSSTAMKSHGQPFLPPSTAPTGPSPQRCNVVRNDTHGGPPGWVLQPQRRALVGPGSTMAAASSHVRPNSYNKVQSVQRTRTLALTWLSRVDAMQYVMHTGRHDGVESSRSPHQVGISVRLWLEFAHIAQVVSALTRVVQVTNSNLRHTIHSTYPSSVRSGLQPAHAPSPKRTSQEAVMLLHEGIRSIEIALSGGVGVRREPSNTHIYIYIIKPTQLNTHKRTVTAFMAVPKPILLDWTV</sequence>
<dbReference type="HOGENOM" id="CLU_546377_0_0_1"/>
<dbReference type="EMBL" id="FP929132">
    <property type="protein sequence ID" value="CBX97663.1"/>
    <property type="molecule type" value="Genomic_DNA"/>
</dbReference>
<keyword evidence="4" id="KW-1185">Reference proteome</keyword>
<feature type="region of interest" description="Disordered" evidence="1">
    <location>
        <begin position="92"/>
        <end position="125"/>
    </location>
</feature>
<evidence type="ECO:0000313" key="4">
    <source>
        <dbReference type="Proteomes" id="UP000002668"/>
    </source>
</evidence>
<feature type="compositionally biased region" description="Polar residues" evidence="1">
    <location>
        <begin position="92"/>
        <end position="107"/>
    </location>
</feature>
<name>E5A1U6_LEPMJ</name>
<reference evidence="4" key="1">
    <citation type="journal article" date="2011" name="Nat. Commun.">
        <title>Effector diversification within compartments of the Leptosphaeria maculans genome affected by Repeat-Induced Point mutations.</title>
        <authorList>
            <person name="Rouxel T."/>
            <person name="Grandaubert J."/>
            <person name="Hane J.K."/>
            <person name="Hoede C."/>
            <person name="van de Wouw A.P."/>
            <person name="Couloux A."/>
            <person name="Dominguez V."/>
            <person name="Anthouard V."/>
            <person name="Bally P."/>
            <person name="Bourras S."/>
            <person name="Cozijnsen A.J."/>
            <person name="Ciuffetti L.M."/>
            <person name="Degrave A."/>
            <person name="Dilmaghani A."/>
            <person name="Duret L."/>
            <person name="Fudal I."/>
            <person name="Goodwin S.B."/>
            <person name="Gout L."/>
            <person name="Glaser N."/>
            <person name="Linglin J."/>
            <person name="Kema G.H.J."/>
            <person name="Lapalu N."/>
            <person name="Lawrence C.B."/>
            <person name="May K."/>
            <person name="Meyer M."/>
            <person name="Ollivier B."/>
            <person name="Poulain J."/>
            <person name="Schoch C.L."/>
            <person name="Simon A."/>
            <person name="Spatafora J.W."/>
            <person name="Stachowiak A."/>
            <person name="Turgeon B.G."/>
            <person name="Tyler B.M."/>
            <person name="Vincent D."/>
            <person name="Weissenbach J."/>
            <person name="Amselem J."/>
            <person name="Quesneville H."/>
            <person name="Oliver R.P."/>
            <person name="Wincker P."/>
            <person name="Balesdent M.-H."/>
            <person name="Howlett B.J."/>
        </authorList>
    </citation>
    <scope>NUCLEOTIDE SEQUENCE [LARGE SCALE GENOMIC DNA]</scope>
    <source>
        <strain evidence="4">JN3 / isolate v23.1.3 / race Av1-4-5-6-7-8</strain>
    </source>
</reference>
<organism evidence="4">
    <name type="scientific">Leptosphaeria maculans (strain JN3 / isolate v23.1.3 / race Av1-4-5-6-7-8)</name>
    <name type="common">Blackleg fungus</name>
    <name type="synonym">Phoma lingam</name>
    <dbReference type="NCBI Taxonomy" id="985895"/>
    <lineage>
        <taxon>Eukaryota</taxon>
        <taxon>Fungi</taxon>
        <taxon>Dikarya</taxon>
        <taxon>Ascomycota</taxon>
        <taxon>Pezizomycotina</taxon>
        <taxon>Dothideomycetes</taxon>
        <taxon>Pleosporomycetidae</taxon>
        <taxon>Pleosporales</taxon>
        <taxon>Pleosporineae</taxon>
        <taxon>Leptosphaeriaceae</taxon>
        <taxon>Plenodomus</taxon>
        <taxon>Plenodomus lingam/Leptosphaeria maculans species complex</taxon>
    </lineage>
</organism>
<dbReference type="VEuPathDB" id="FungiDB:LEMA_P090720.1"/>
<accession>E5A1U6</accession>
<feature type="signal peptide" evidence="2">
    <location>
        <begin position="1"/>
        <end position="28"/>
    </location>
</feature>
<protein>
    <submittedName>
        <fullName evidence="3">Predicted protein</fullName>
    </submittedName>
</protein>
<dbReference type="Proteomes" id="UP000002668">
    <property type="component" value="Genome"/>
</dbReference>
<evidence type="ECO:0000256" key="1">
    <source>
        <dbReference type="SAM" id="MobiDB-lite"/>
    </source>
</evidence>
<dbReference type="AlphaFoldDB" id="E5A1U6"/>
<proteinExistence type="predicted"/>
<keyword evidence="2" id="KW-0732">Signal</keyword>
<gene>
    <name evidence="3" type="ORF">LEMA_P090720.1</name>
</gene>
<evidence type="ECO:0000256" key="2">
    <source>
        <dbReference type="SAM" id="SignalP"/>
    </source>
</evidence>
<dbReference type="InParanoid" id="E5A1U6"/>